<feature type="transmembrane region" description="Helical" evidence="1">
    <location>
        <begin position="62"/>
        <end position="82"/>
    </location>
</feature>
<protein>
    <submittedName>
        <fullName evidence="2">DoxX family protein</fullName>
    </submittedName>
</protein>
<keyword evidence="1" id="KW-0812">Transmembrane</keyword>
<sequence>MNNPLKYGQLYTRLALGIGFLSAVADRMGWLGPKGLHNVDWGNWDNFITYTQLLMPFLGRGAASFMGILATIAEAVFGLQLLIGYKTKLAAIGSFLLLLTFALCMAVFMGIKAPFNYSVFPASAASLLLATVVTYDWSLDNYWGTKSKF</sequence>
<accession>A0A3E2NW60</accession>
<keyword evidence="1" id="KW-1133">Transmembrane helix</keyword>
<dbReference type="AlphaFoldDB" id="A0A3E2NW60"/>
<proteinExistence type="predicted"/>
<comment type="caution">
    <text evidence="2">The sequence shown here is derived from an EMBL/GenBank/DDBJ whole genome shotgun (WGS) entry which is preliminary data.</text>
</comment>
<dbReference type="OrthoDB" id="676158at2"/>
<evidence type="ECO:0000313" key="3">
    <source>
        <dbReference type="Proteomes" id="UP000260823"/>
    </source>
</evidence>
<reference evidence="2 3" key="1">
    <citation type="submission" date="2018-08" db="EMBL/GenBank/DDBJ databases">
        <title>Mucilaginibacter terrae sp. nov., isolated from manganese diggings.</title>
        <authorList>
            <person name="Huang Y."/>
            <person name="Zhou Z."/>
        </authorList>
    </citation>
    <scope>NUCLEOTIDE SEQUENCE [LARGE SCALE GENOMIC DNA]</scope>
    <source>
        <strain evidence="2 3">ZH6</strain>
    </source>
</reference>
<keyword evidence="1" id="KW-0472">Membrane</keyword>
<dbReference type="Proteomes" id="UP000260823">
    <property type="component" value="Unassembled WGS sequence"/>
</dbReference>
<dbReference type="RefSeq" id="WP_117382052.1">
    <property type="nucleotide sequence ID" value="NZ_QWDE01000001.1"/>
</dbReference>
<evidence type="ECO:0000256" key="1">
    <source>
        <dbReference type="SAM" id="Phobius"/>
    </source>
</evidence>
<feature type="transmembrane region" description="Helical" evidence="1">
    <location>
        <begin position="117"/>
        <end position="139"/>
    </location>
</feature>
<feature type="transmembrane region" description="Helical" evidence="1">
    <location>
        <begin position="89"/>
        <end position="111"/>
    </location>
</feature>
<evidence type="ECO:0000313" key="2">
    <source>
        <dbReference type="EMBL" id="RFZ85151.1"/>
    </source>
</evidence>
<keyword evidence="3" id="KW-1185">Reference proteome</keyword>
<name>A0A3E2NW60_9SPHI</name>
<dbReference type="EMBL" id="QWDE01000001">
    <property type="protein sequence ID" value="RFZ85151.1"/>
    <property type="molecule type" value="Genomic_DNA"/>
</dbReference>
<organism evidence="2 3">
    <name type="scientific">Mucilaginibacter terrenus</name>
    <dbReference type="NCBI Taxonomy" id="2482727"/>
    <lineage>
        <taxon>Bacteria</taxon>
        <taxon>Pseudomonadati</taxon>
        <taxon>Bacteroidota</taxon>
        <taxon>Sphingobacteriia</taxon>
        <taxon>Sphingobacteriales</taxon>
        <taxon>Sphingobacteriaceae</taxon>
        <taxon>Mucilaginibacter</taxon>
    </lineage>
</organism>
<gene>
    <name evidence="2" type="ORF">DYU05_06005</name>
</gene>